<dbReference type="OrthoDB" id="5571151at2759"/>
<feature type="signal peptide" evidence="2">
    <location>
        <begin position="1"/>
        <end position="24"/>
    </location>
</feature>
<accession>A0A2G5BHQ9</accession>
<sequence length="168" mass="17444">MKICYQSVLQVATVAALSFTCALAIPDTPGTKTFVISLATTDNGQLVPVVLSSNSNGFETVTMPDTSDVSLDAQDSDADIQYLENSSILDETSADEQAEPSESADLGIAEITTQEGEAAYDSDSDAEDNDNADPASKDSDSSGASSHFSDVLILSVALGISSIATMKF</sequence>
<dbReference type="EMBL" id="KZ303489">
    <property type="protein sequence ID" value="PIA18558.1"/>
    <property type="molecule type" value="Genomic_DNA"/>
</dbReference>
<feature type="compositionally biased region" description="Acidic residues" evidence="1">
    <location>
        <begin position="118"/>
        <end position="131"/>
    </location>
</feature>
<dbReference type="Proteomes" id="UP000242474">
    <property type="component" value="Unassembled WGS sequence"/>
</dbReference>
<organism evidence="3 4">
    <name type="scientific">Coemansia reversa (strain ATCC 12441 / NRRL 1564)</name>
    <dbReference type="NCBI Taxonomy" id="763665"/>
    <lineage>
        <taxon>Eukaryota</taxon>
        <taxon>Fungi</taxon>
        <taxon>Fungi incertae sedis</taxon>
        <taxon>Zoopagomycota</taxon>
        <taxon>Kickxellomycotina</taxon>
        <taxon>Kickxellomycetes</taxon>
        <taxon>Kickxellales</taxon>
        <taxon>Kickxellaceae</taxon>
        <taxon>Coemansia</taxon>
    </lineage>
</organism>
<protein>
    <submittedName>
        <fullName evidence="3">Uncharacterized protein</fullName>
    </submittedName>
</protein>
<evidence type="ECO:0000256" key="1">
    <source>
        <dbReference type="SAM" id="MobiDB-lite"/>
    </source>
</evidence>
<evidence type="ECO:0000313" key="3">
    <source>
        <dbReference type="EMBL" id="PIA18558.1"/>
    </source>
</evidence>
<feature type="region of interest" description="Disordered" evidence="1">
    <location>
        <begin position="86"/>
        <end position="147"/>
    </location>
</feature>
<dbReference type="AlphaFoldDB" id="A0A2G5BHQ9"/>
<evidence type="ECO:0000256" key="2">
    <source>
        <dbReference type="SAM" id="SignalP"/>
    </source>
</evidence>
<keyword evidence="4" id="KW-1185">Reference proteome</keyword>
<feature type="chain" id="PRO_5013821427" evidence="2">
    <location>
        <begin position="25"/>
        <end position="168"/>
    </location>
</feature>
<reference evidence="3 4" key="1">
    <citation type="journal article" date="2015" name="Genome Biol. Evol.">
        <title>Phylogenomic analyses indicate that early fungi evolved digesting cell walls of algal ancestors of land plants.</title>
        <authorList>
            <person name="Chang Y."/>
            <person name="Wang S."/>
            <person name="Sekimoto S."/>
            <person name="Aerts A.L."/>
            <person name="Choi C."/>
            <person name="Clum A."/>
            <person name="LaButti K.M."/>
            <person name="Lindquist E.A."/>
            <person name="Yee Ngan C."/>
            <person name="Ohm R.A."/>
            <person name="Salamov A.A."/>
            <person name="Grigoriev I.V."/>
            <person name="Spatafora J.W."/>
            <person name="Berbee M.L."/>
        </authorList>
    </citation>
    <scope>NUCLEOTIDE SEQUENCE [LARGE SCALE GENOMIC DNA]</scope>
    <source>
        <strain evidence="3 4">NRRL 1564</strain>
    </source>
</reference>
<proteinExistence type="predicted"/>
<name>A0A2G5BHQ9_COERN</name>
<keyword evidence="2" id="KW-0732">Signal</keyword>
<gene>
    <name evidence="3" type="ORF">COEREDRAFT_6276</name>
</gene>
<evidence type="ECO:0000313" key="4">
    <source>
        <dbReference type="Proteomes" id="UP000242474"/>
    </source>
</evidence>